<proteinExistence type="predicted"/>
<dbReference type="HOGENOM" id="CLU_1272906_0_0_1"/>
<dbReference type="EMBL" id="GL377305">
    <property type="protein sequence ID" value="EFI98509.1"/>
    <property type="molecule type" value="Genomic_DNA"/>
</dbReference>
<dbReference type="OrthoDB" id="3012298at2759"/>
<dbReference type="OMA" id="TWIKAAK"/>
<organism evidence="2">
    <name type="scientific">Schizophyllum commune (strain H4-8 / FGSC 9210)</name>
    <name type="common">Split gill fungus</name>
    <dbReference type="NCBI Taxonomy" id="578458"/>
    <lineage>
        <taxon>Eukaryota</taxon>
        <taxon>Fungi</taxon>
        <taxon>Dikarya</taxon>
        <taxon>Basidiomycota</taxon>
        <taxon>Agaricomycotina</taxon>
        <taxon>Agaricomycetes</taxon>
        <taxon>Agaricomycetidae</taxon>
        <taxon>Agaricales</taxon>
        <taxon>Schizophyllaceae</taxon>
        <taxon>Schizophyllum</taxon>
    </lineage>
</organism>
<accession>D8Q1I3</accession>
<reference evidence="1 2" key="1">
    <citation type="journal article" date="2010" name="Nat. Biotechnol.">
        <title>Genome sequence of the model mushroom Schizophyllum commune.</title>
        <authorList>
            <person name="Ohm R.A."/>
            <person name="de Jong J.F."/>
            <person name="Lugones L.G."/>
            <person name="Aerts A."/>
            <person name="Kothe E."/>
            <person name="Stajich J.E."/>
            <person name="de Vries R.P."/>
            <person name="Record E."/>
            <person name="Levasseur A."/>
            <person name="Baker S.E."/>
            <person name="Bartholomew K.A."/>
            <person name="Coutinho P.M."/>
            <person name="Erdmann S."/>
            <person name="Fowler T.J."/>
            <person name="Gathman A.C."/>
            <person name="Lombard V."/>
            <person name="Henrissat B."/>
            <person name="Knabe N."/>
            <person name="Kuees U."/>
            <person name="Lilly W.W."/>
            <person name="Lindquist E."/>
            <person name="Lucas S."/>
            <person name="Magnuson J.K."/>
            <person name="Piumi F."/>
            <person name="Raudaskoski M."/>
            <person name="Salamov A."/>
            <person name="Schmutz J."/>
            <person name="Schwarze F.W.M.R."/>
            <person name="vanKuyk P.A."/>
            <person name="Horton J.S."/>
            <person name="Grigoriev I.V."/>
            <person name="Woesten H.A.B."/>
        </authorList>
    </citation>
    <scope>NUCLEOTIDE SEQUENCE [LARGE SCALE GENOMIC DNA]</scope>
    <source>
        <strain evidence="2">H4-8 / FGSC 9210</strain>
    </source>
</reference>
<dbReference type="KEGG" id="scm:SCHCO_02665777"/>
<evidence type="ECO:0000313" key="2">
    <source>
        <dbReference type="Proteomes" id="UP000007431"/>
    </source>
</evidence>
<dbReference type="RefSeq" id="XP_003033412.1">
    <property type="nucleotide sequence ID" value="XM_003033366.1"/>
</dbReference>
<protein>
    <submittedName>
        <fullName evidence="1">Uncharacterized protein</fullName>
    </submittedName>
</protein>
<gene>
    <name evidence="1" type="ORF">SCHCODRAFT_108262</name>
</gene>
<dbReference type="AlphaFoldDB" id="D8Q1I3"/>
<dbReference type="eggNOG" id="ENOG502SMK5">
    <property type="taxonomic scope" value="Eukaryota"/>
</dbReference>
<dbReference type="GeneID" id="9595950"/>
<feature type="non-terminal residue" evidence="1">
    <location>
        <position position="217"/>
    </location>
</feature>
<evidence type="ECO:0000313" key="1">
    <source>
        <dbReference type="EMBL" id="EFI98509.1"/>
    </source>
</evidence>
<dbReference type="Proteomes" id="UP000007431">
    <property type="component" value="Unassembled WGS sequence"/>
</dbReference>
<dbReference type="Gene3D" id="3.20.20.80">
    <property type="entry name" value="Glycosidases"/>
    <property type="match status" value="1"/>
</dbReference>
<name>D8Q1I3_SCHCM</name>
<dbReference type="VEuPathDB" id="FungiDB:SCHCODRAFT_02665777"/>
<sequence length="217" mass="23266">MSFLLAGAWDQAYGWNSLTADERTTIKSECVNAGIKLIVAVFGAATGPPLQLRSDLPAGDCIVPHARGGGGYLAVNEKVGDLIGWNNIQFYNRALPSLSSPPLFSPPALLFPISSFFCASNTTSFTEYTSCYSLPNTSSSTWPESALFEIITNNVDADKLVIVKPATSGDAKYEYIALETLAKCLQSAKAAGWRATTVSFFVTRTLQGTDSSNVCKR</sequence>
<dbReference type="InParanoid" id="D8Q1I3"/>
<keyword evidence="2" id="KW-1185">Reference proteome</keyword>